<evidence type="ECO:0000256" key="1">
    <source>
        <dbReference type="SAM" id="Coils"/>
    </source>
</evidence>
<proteinExistence type="predicted"/>
<keyword evidence="1" id="KW-0175">Coiled coil</keyword>
<name>A0A6C0FBE6_9ZZZZ</name>
<feature type="coiled-coil region" evidence="1">
    <location>
        <begin position="88"/>
        <end position="122"/>
    </location>
</feature>
<sequence length="134" mass="15366">MPLAFKKNSRKNIKNKELFTQRPDNFPHSKVDDFSQNWQIILNEFDAKLNLLLGDVSGSGPYITERDLQLAIIGSAILKGDYNSINTILQMENSLKNAALDIQQKTKKLQNIQNQLNLLDNNKTLKDINVDYEF</sequence>
<reference evidence="2" key="1">
    <citation type="journal article" date="2020" name="Nature">
        <title>Giant virus diversity and host interactions through global metagenomics.</title>
        <authorList>
            <person name="Schulz F."/>
            <person name="Roux S."/>
            <person name="Paez-Espino D."/>
            <person name="Jungbluth S."/>
            <person name="Walsh D.A."/>
            <person name="Denef V.J."/>
            <person name="McMahon K.D."/>
            <person name="Konstantinidis K.T."/>
            <person name="Eloe-Fadrosh E.A."/>
            <person name="Kyrpides N.C."/>
            <person name="Woyke T."/>
        </authorList>
    </citation>
    <scope>NUCLEOTIDE SEQUENCE</scope>
    <source>
        <strain evidence="2">GVMAG-S-ERX556101-89</strain>
    </source>
</reference>
<organism evidence="2">
    <name type="scientific">viral metagenome</name>
    <dbReference type="NCBI Taxonomy" id="1070528"/>
    <lineage>
        <taxon>unclassified sequences</taxon>
        <taxon>metagenomes</taxon>
        <taxon>organismal metagenomes</taxon>
    </lineage>
</organism>
<accession>A0A6C0FBE6</accession>
<protein>
    <submittedName>
        <fullName evidence="2">Uncharacterized protein</fullName>
    </submittedName>
</protein>
<dbReference type="AlphaFoldDB" id="A0A6C0FBE6"/>
<evidence type="ECO:0000313" key="2">
    <source>
        <dbReference type="EMBL" id="QHT38384.1"/>
    </source>
</evidence>
<dbReference type="EMBL" id="MN738829">
    <property type="protein sequence ID" value="QHT38384.1"/>
    <property type="molecule type" value="Genomic_DNA"/>
</dbReference>